<dbReference type="InterPro" id="IPR044999">
    <property type="entry name" value="CbbY-like"/>
</dbReference>
<dbReference type="AlphaFoldDB" id="A0A5J5B1E8"/>
<evidence type="ECO:0000313" key="1">
    <source>
        <dbReference type="EMBL" id="KAA8537105.1"/>
    </source>
</evidence>
<dbReference type="InterPro" id="IPR023198">
    <property type="entry name" value="PGP-like_dom2"/>
</dbReference>
<dbReference type="Proteomes" id="UP000325577">
    <property type="component" value="Linkage Group LG16"/>
</dbReference>
<dbReference type="EMBL" id="CM018039">
    <property type="protein sequence ID" value="KAA8537105.1"/>
    <property type="molecule type" value="Genomic_DNA"/>
</dbReference>
<dbReference type="Gene3D" id="1.10.150.240">
    <property type="entry name" value="Putative phosphatase, domain 2"/>
    <property type="match status" value="1"/>
</dbReference>
<accession>A0A5J5B1E8</accession>
<sequence length="469" mass="52818">MDVQYSVESPMETVSCPILYTLRSPSIINHTNKYYQDSRNHLHFLPLFSPTFPRNISFRGKNVQFNRFTASSSLSTSRFHQDPSQELAILLEVEGVLMDVYRLGNRQGFNVAFQKLGLDCANWTEPVYLDLVRKSAGDEERMLILYFNRIGWPTSLPTSEKGTFIKNVLLEKKNALDDFVMSKNLPLRPGVEDFIDDAYKEGIPVVILTAYSKSGDKIARSIIEKLGNDRTSKIKIVGNEEVEQSFYGQLALGKGVSSGLDEQLAKEARKAASAEKQRIAEEVASLLKLSVEINSSSTESLQKIVAALRAGAEYAEVPVYHCVLIAGSQSGIAGAKRIGMPCVVLRSRSGAKLLKSTIFGSKWELLFRLWRGPNVVQKLRLVKEDLVWLCRILEEASTKNRRRKFVSVFHGRERSLRVWRRLNDAGEYVKVEEGIGDRCHVTPQIPPSTETWNMTGQKTTKMESNGLYN</sequence>
<dbReference type="GO" id="GO:0016787">
    <property type="term" value="F:hydrolase activity"/>
    <property type="evidence" value="ECO:0007669"/>
    <property type="project" value="InterPro"/>
</dbReference>
<evidence type="ECO:0008006" key="3">
    <source>
        <dbReference type="Google" id="ProtNLM"/>
    </source>
</evidence>
<dbReference type="PANTHER" id="PTHR42896:SF3">
    <property type="entry name" value="PROTEIN, PUTATIVE, EXPRESSED-RELATED"/>
    <property type="match status" value="1"/>
</dbReference>
<dbReference type="Gene3D" id="3.40.50.1000">
    <property type="entry name" value="HAD superfamily/HAD-like"/>
    <property type="match status" value="1"/>
</dbReference>
<name>A0A5J5B1E8_9ASTE</name>
<dbReference type="OrthoDB" id="545219at2759"/>
<evidence type="ECO:0000313" key="2">
    <source>
        <dbReference type="Proteomes" id="UP000325577"/>
    </source>
</evidence>
<dbReference type="InterPro" id="IPR023214">
    <property type="entry name" value="HAD_sf"/>
</dbReference>
<keyword evidence="2" id="KW-1185">Reference proteome</keyword>
<gene>
    <name evidence="1" type="ORF">F0562_029583</name>
</gene>
<proteinExistence type="predicted"/>
<organism evidence="1 2">
    <name type="scientific">Nyssa sinensis</name>
    <dbReference type="NCBI Taxonomy" id="561372"/>
    <lineage>
        <taxon>Eukaryota</taxon>
        <taxon>Viridiplantae</taxon>
        <taxon>Streptophyta</taxon>
        <taxon>Embryophyta</taxon>
        <taxon>Tracheophyta</taxon>
        <taxon>Spermatophyta</taxon>
        <taxon>Magnoliopsida</taxon>
        <taxon>eudicotyledons</taxon>
        <taxon>Gunneridae</taxon>
        <taxon>Pentapetalae</taxon>
        <taxon>asterids</taxon>
        <taxon>Cornales</taxon>
        <taxon>Nyssaceae</taxon>
        <taxon>Nyssa</taxon>
    </lineage>
</organism>
<protein>
    <recommendedName>
        <fullName evidence="3">Haloacid dehalogenase-like hydrolase domain-containing protein</fullName>
    </recommendedName>
</protein>
<dbReference type="PANTHER" id="PTHR42896">
    <property type="entry name" value="XYLULOSE-1,5-BISPHOSPHATE (XUBP) PHOSPHATASE"/>
    <property type="match status" value="1"/>
</dbReference>
<reference evidence="1 2" key="1">
    <citation type="submission" date="2019-09" db="EMBL/GenBank/DDBJ databases">
        <title>A chromosome-level genome assembly of the Chinese tupelo Nyssa sinensis.</title>
        <authorList>
            <person name="Yang X."/>
            <person name="Kang M."/>
            <person name="Yang Y."/>
            <person name="Xiong H."/>
            <person name="Wang M."/>
            <person name="Zhang Z."/>
            <person name="Wang Z."/>
            <person name="Wu H."/>
            <person name="Ma T."/>
            <person name="Liu J."/>
            <person name="Xi Z."/>
        </authorList>
    </citation>
    <scope>NUCLEOTIDE SEQUENCE [LARGE SCALE GENOMIC DNA]</scope>
    <source>
        <strain evidence="1">J267</strain>
        <tissue evidence="1">Leaf</tissue>
    </source>
</reference>
<dbReference type="SUPFAM" id="SSF56784">
    <property type="entry name" value="HAD-like"/>
    <property type="match status" value="1"/>
</dbReference>
<dbReference type="InterPro" id="IPR036412">
    <property type="entry name" value="HAD-like_sf"/>
</dbReference>